<organism evidence="3 4">
    <name type="scientific">Mycobacterium europaeum</name>
    <dbReference type="NCBI Taxonomy" id="761804"/>
    <lineage>
        <taxon>Bacteria</taxon>
        <taxon>Bacillati</taxon>
        <taxon>Actinomycetota</taxon>
        <taxon>Actinomycetes</taxon>
        <taxon>Mycobacteriales</taxon>
        <taxon>Mycobacteriaceae</taxon>
        <taxon>Mycobacterium</taxon>
        <taxon>Mycobacterium simiae complex</taxon>
    </lineage>
</organism>
<accession>A0A0U1DK01</accession>
<gene>
    <name evidence="3" type="ORF">BN000_03617</name>
</gene>
<comment type="similarity">
    <text evidence="1">Belongs to the universal stress protein A family.</text>
</comment>
<evidence type="ECO:0000313" key="4">
    <source>
        <dbReference type="Proteomes" id="UP000199601"/>
    </source>
</evidence>
<dbReference type="Gene3D" id="3.40.50.620">
    <property type="entry name" value="HUPs"/>
    <property type="match status" value="2"/>
</dbReference>
<dbReference type="Pfam" id="PF00582">
    <property type="entry name" value="Usp"/>
    <property type="match status" value="2"/>
</dbReference>
<evidence type="ECO:0000313" key="3">
    <source>
        <dbReference type="EMBL" id="CQD16915.1"/>
    </source>
</evidence>
<name>A0A0U1DK01_9MYCO</name>
<evidence type="ECO:0000256" key="1">
    <source>
        <dbReference type="ARBA" id="ARBA00008791"/>
    </source>
</evidence>
<evidence type="ECO:0000259" key="2">
    <source>
        <dbReference type="Pfam" id="PF00582"/>
    </source>
</evidence>
<dbReference type="InterPro" id="IPR006015">
    <property type="entry name" value="Universal_stress_UspA"/>
</dbReference>
<keyword evidence="4" id="KW-1185">Reference proteome</keyword>
<reference evidence="4" key="1">
    <citation type="submission" date="2015-03" db="EMBL/GenBank/DDBJ databases">
        <authorList>
            <person name="Urmite Genomes"/>
        </authorList>
    </citation>
    <scope>NUCLEOTIDE SEQUENCE [LARGE SCALE GENOMIC DNA]</scope>
    <source>
        <strain evidence="4">CSUR P1344</strain>
    </source>
</reference>
<dbReference type="PANTHER" id="PTHR46268:SF6">
    <property type="entry name" value="UNIVERSAL STRESS PROTEIN UP12"/>
    <property type="match status" value="1"/>
</dbReference>
<dbReference type="AlphaFoldDB" id="A0A0U1DK01"/>
<feature type="domain" description="UspA" evidence="2">
    <location>
        <begin position="160"/>
        <end position="291"/>
    </location>
</feature>
<dbReference type="InterPro" id="IPR014729">
    <property type="entry name" value="Rossmann-like_a/b/a_fold"/>
</dbReference>
<dbReference type="RefSeq" id="WP_090422172.1">
    <property type="nucleotide sequence ID" value="NZ_CTEC01000002.1"/>
</dbReference>
<sequence>MSAPDQHRGIVVAVDGSPASDAAATWAAHEASMRKVPLTVVHAVTTPTATWPPVPYPDSLAVRLEDEGKKAIMHAIKLAKEVLPEDGTVTINRELVYSSPALTLIDMSDGAEMIVMGTAGRGLLARGVLGSVSSTVVRHAHCPVAVVHADGPPSVQDAPVLVGVDGSPASELAVGVAFDEASRRGVALTALHAWSDIAINDLPEADWSSLEAEAHRSLAENLAGWQERYPDVTVQRLVVRDQPARQLAEKSETAQLLVVGSHGRGGLTGLLLGSVSNAVLHSVRVPVIVARPPASA</sequence>
<dbReference type="Proteomes" id="UP000199601">
    <property type="component" value="Unassembled WGS sequence"/>
</dbReference>
<dbReference type="InterPro" id="IPR006016">
    <property type="entry name" value="UspA"/>
</dbReference>
<dbReference type="PANTHER" id="PTHR46268">
    <property type="entry name" value="STRESS RESPONSE PROTEIN NHAX"/>
    <property type="match status" value="1"/>
</dbReference>
<dbReference type="PRINTS" id="PR01438">
    <property type="entry name" value="UNVRSLSTRESS"/>
</dbReference>
<protein>
    <submittedName>
        <fullName evidence="3">Universal stress protein</fullName>
    </submittedName>
</protein>
<dbReference type="SUPFAM" id="SSF52402">
    <property type="entry name" value="Adenine nucleotide alpha hydrolases-like"/>
    <property type="match status" value="2"/>
</dbReference>
<dbReference type="EMBL" id="CTEC01000002">
    <property type="protein sequence ID" value="CQD16915.1"/>
    <property type="molecule type" value="Genomic_DNA"/>
</dbReference>
<feature type="domain" description="UspA" evidence="2">
    <location>
        <begin position="10"/>
        <end position="148"/>
    </location>
</feature>
<proteinExistence type="inferred from homology"/>